<evidence type="ECO:0008006" key="4">
    <source>
        <dbReference type="Google" id="ProtNLM"/>
    </source>
</evidence>
<feature type="transmembrane region" description="Helical" evidence="1">
    <location>
        <begin position="157"/>
        <end position="178"/>
    </location>
</feature>
<evidence type="ECO:0000313" key="3">
    <source>
        <dbReference type="Proteomes" id="UP000190797"/>
    </source>
</evidence>
<proteinExistence type="predicted"/>
<dbReference type="STRING" id="1909395.BKM31_03275"/>
<dbReference type="KEGG" id="noa:BKM31_03275"/>
<organism evidence="2 3">
    <name type="scientific">[Actinomadura] parvosata subsp. kistnae</name>
    <dbReference type="NCBI Taxonomy" id="1909395"/>
    <lineage>
        <taxon>Bacteria</taxon>
        <taxon>Bacillati</taxon>
        <taxon>Actinomycetota</taxon>
        <taxon>Actinomycetes</taxon>
        <taxon>Streptosporangiales</taxon>
        <taxon>Streptosporangiaceae</taxon>
        <taxon>Nonomuraea</taxon>
    </lineage>
</organism>
<feature type="transmembrane region" description="Helical" evidence="1">
    <location>
        <begin position="250"/>
        <end position="272"/>
    </location>
</feature>
<feature type="transmembrane region" description="Helical" evidence="1">
    <location>
        <begin position="420"/>
        <end position="443"/>
    </location>
</feature>
<reference evidence="3" key="1">
    <citation type="journal article" date="2017" name="Med. Chem. Commun.">
        <title>Nonomuraea sp. ATCC 55076 harbours the largest actinomycete chromosome to date and the kistamicin biosynthetic gene cluster.</title>
        <authorList>
            <person name="Nazari B."/>
            <person name="Forneris C.C."/>
            <person name="Gibson M.I."/>
            <person name="Moon K."/>
            <person name="Schramma K.R."/>
            <person name="Seyedsayamdost M.R."/>
        </authorList>
    </citation>
    <scope>NUCLEOTIDE SEQUENCE [LARGE SCALE GENOMIC DNA]</scope>
    <source>
        <strain evidence="3">ATCC 55076</strain>
    </source>
</reference>
<feature type="transmembrane region" description="Helical" evidence="1">
    <location>
        <begin position="477"/>
        <end position="500"/>
    </location>
</feature>
<dbReference type="Proteomes" id="UP000190797">
    <property type="component" value="Chromosome"/>
</dbReference>
<keyword evidence="3" id="KW-1185">Reference proteome</keyword>
<dbReference type="AlphaFoldDB" id="A0A1U9ZRS8"/>
<sequence>MADGTELRIHGVAGSAPQSVLFADPVPVTADASGVGVYAPFPDTVPGVHRQAYVWGNLTSGGRWRAFWLLLLPFALSNIAFFMTPRCAPPAKERGHALRRAVEVGHRWFALALTCTMITATAAASMDVVAWQSVRTTEVSAFPPVRWLTTAASGDPALRLALASLLPLVVLAALWRVAHLTWVKLDRYCPDGTDWQRTPPDPDLPLLAHPGMWNGGDPVGRMRSLHVAIGFAVIAILMAAPFTARPLFAALWVAELAVLVVTVALAALPQVARRYGAGGAPGWVGRLELACRLVRDVAVAGYALAFAALVVARPYAPPEGALPGSHALQTWLFLAQVILLVAIAVPTYALSRISAAPGDAGLRYGRAMGGMAAPVTLLLAWMLTKGFAIGLAFTVAEIVGRPSYPGGAGRDAIVLPAAHWWAAPAGLATLLVAAVVAGWLLRVRSAAAKEPRRGERVSESVRGAWATAELTDRCGTVLTALALVPVLAIATVGVTTVTAAKPWEGWVIALSVAVLICLTAGLLLLGWQAYSNTALRRTVGVLWDISTFWPRATHPLAPPCYAERVIPELVTHVRGLLQDGGGRVVISGHSQGSVIAAALVLQVDPEVRTRTRLLTHGSPLCRLYARYFPAYFGAGMIEAVRQALRDPARPAEATWRNLYRRTDPIGGAILAGDNDVDLCLRDPERDGEPVRGHGDYYVDAAYTRVLTGWITP</sequence>
<feature type="transmembrane region" description="Helical" evidence="1">
    <location>
        <begin position="506"/>
        <end position="527"/>
    </location>
</feature>
<keyword evidence="1" id="KW-0812">Transmembrane</keyword>
<dbReference type="RefSeq" id="WP_080036716.1">
    <property type="nucleotide sequence ID" value="NZ_CP017717.1"/>
</dbReference>
<feature type="transmembrane region" description="Helical" evidence="1">
    <location>
        <begin position="108"/>
        <end position="131"/>
    </location>
</feature>
<keyword evidence="1" id="KW-0472">Membrane</keyword>
<gene>
    <name evidence="2" type="ORF">BKM31_03275</name>
</gene>
<evidence type="ECO:0000256" key="1">
    <source>
        <dbReference type="SAM" id="Phobius"/>
    </source>
</evidence>
<dbReference type="SUPFAM" id="SSF53474">
    <property type="entry name" value="alpha/beta-Hydrolases"/>
    <property type="match status" value="1"/>
</dbReference>
<dbReference type="InterPro" id="IPR029058">
    <property type="entry name" value="AB_hydrolase_fold"/>
</dbReference>
<accession>A0A1U9ZRS8</accession>
<feature type="transmembrane region" description="Helical" evidence="1">
    <location>
        <begin position="66"/>
        <end position="88"/>
    </location>
</feature>
<dbReference type="EMBL" id="CP017717">
    <property type="protein sequence ID" value="AQZ60656.1"/>
    <property type="molecule type" value="Genomic_DNA"/>
</dbReference>
<keyword evidence="1" id="KW-1133">Transmembrane helix</keyword>
<feature type="transmembrane region" description="Helical" evidence="1">
    <location>
        <begin position="225"/>
        <end position="244"/>
    </location>
</feature>
<protein>
    <recommendedName>
        <fullName evidence="4">Integral membrane protein</fullName>
    </recommendedName>
</protein>
<feature type="transmembrane region" description="Helical" evidence="1">
    <location>
        <begin position="371"/>
        <end position="400"/>
    </location>
</feature>
<feature type="transmembrane region" description="Helical" evidence="1">
    <location>
        <begin position="328"/>
        <end position="350"/>
    </location>
</feature>
<feature type="transmembrane region" description="Helical" evidence="1">
    <location>
        <begin position="293"/>
        <end position="316"/>
    </location>
</feature>
<evidence type="ECO:0000313" key="2">
    <source>
        <dbReference type="EMBL" id="AQZ60656.1"/>
    </source>
</evidence>
<dbReference type="OrthoDB" id="4320047at2"/>
<name>A0A1U9ZRS8_9ACTN</name>